<dbReference type="GO" id="GO:0032259">
    <property type="term" value="P:methylation"/>
    <property type="evidence" value="ECO:0007669"/>
    <property type="project" value="UniProtKB-KW"/>
</dbReference>
<dbReference type="SUPFAM" id="SSF53335">
    <property type="entry name" value="S-adenosyl-L-methionine-dependent methyltransferases"/>
    <property type="match status" value="1"/>
</dbReference>
<dbReference type="AlphaFoldDB" id="A0A6J6C2Q3"/>
<dbReference type="EMBL" id="CAEZSR010000014">
    <property type="protein sequence ID" value="CAB4545651.1"/>
    <property type="molecule type" value="Genomic_DNA"/>
</dbReference>
<keyword evidence="7" id="KW-0238">DNA-binding</keyword>
<keyword evidence="5" id="KW-0949">S-adenosyl-L-methionine</keyword>
<evidence type="ECO:0000256" key="4">
    <source>
        <dbReference type="ARBA" id="ARBA00022679"/>
    </source>
</evidence>
<evidence type="ECO:0000256" key="3">
    <source>
        <dbReference type="ARBA" id="ARBA00022603"/>
    </source>
</evidence>
<feature type="domain" description="DNA methylase N-4/N-6" evidence="9">
    <location>
        <begin position="66"/>
        <end position="296"/>
    </location>
</feature>
<evidence type="ECO:0000313" key="10">
    <source>
        <dbReference type="EMBL" id="CAB4545651.1"/>
    </source>
</evidence>
<dbReference type="PRINTS" id="PR00508">
    <property type="entry name" value="S21N4MTFRASE"/>
</dbReference>
<dbReference type="InterPro" id="IPR029063">
    <property type="entry name" value="SAM-dependent_MTases_sf"/>
</dbReference>
<organism evidence="10">
    <name type="scientific">freshwater metagenome</name>
    <dbReference type="NCBI Taxonomy" id="449393"/>
    <lineage>
        <taxon>unclassified sequences</taxon>
        <taxon>metagenomes</taxon>
        <taxon>ecological metagenomes</taxon>
    </lineage>
</organism>
<dbReference type="InterPro" id="IPR002941">
    <property type="entry name" value="DNA_methylase_N4/N6"/>
</dbReference>
<evidence type="ECO:0000259" key="9">
    <source>
        <dbReference type="Pfam" id="PF01555"/>
    </source>
</evidence>
<evidence type="ECO:0000256" key="8">
    <source>
        <dbReference type="ARBA" id="ARBA00049120"/>
    </source>
</evidence>
<keyword evidence="3" id="KW-0489">Methyltransferase</keyword>
<dbReference type="GO" id="GO:0003677">
    <property type="term" value="F:DNA binding"/>
    <property type="evidence" value="ECO:0007669"/>
    <property type="project" value="UniProtKB-KW"/>
</dbReference>
<sequence length="462" mass="49847">MAERTRGTSTSNFGVSRRENHDASAFYARFTSPDVSDDETVEAPKELDRIVVGDARDMREVADNSVALVVTSPPYFAGKAYEEALGEGGIPGTYLEYLQMLRDVFAECARVLEPGGRIAVNVANLGRRPYRSLAADVTAILQDDLRLLLRGEIVWVKQRGASGSCAWGSFQRPGNPVLRDLTERVVVASKGRFDRAIPAKRRAARSLPSVSSLTRDEFMEATLDVWELPAESASRVGHPAPFPVALPERLIHLHTYVDDLVLDPFMGSGSTAVAAVRTGRHFMGYDTDAAYVTAAEQRIERERAVLREDGAVAVRLSPGEGRDTDPVRGGWAAKDLAADRLADAGATSIDDDAVVTTGVQPTFRCVAPDGRVWWIEVAGGRTGSRPGLLRLEVLWRSIAKGAVVAEVRPDDRYAVVAWGLPSAASGGRALEAVTGPGRPVAGVVDLSSADCVDELRHLFATR</sequence>
<proteinExistence type="inferred from homology"/>
<evidence type="ECO:0000256" key="7">
    <source>
        <dbReference type="ARBA" id="ARBA00023125"/>
    </source>
</evidence>
<reference evidence="10" key="1">
    <citation type="submission" date="2020-05" db="EMBL/GenBank/DDBJ databases">
        <authorList>
            <person name="Chiriac C."/>
            <person name="Salcher M."/>
            <person name="Ghai R."/>
            <person name="Kavagutti S V."/>
        </authorList>
    </citation>
    <scope>NUCLEOTIDE SEQUENCE</scope>
</reference>
<comment type="similarity">
    <text evidence="1">Belongs to the N(4)/N(6)-methyltransferase family. N(4) subfamily.</text>
</comment>
<accession>A0A6J6C2Q3</accession>
<keyword evidence="6" id="KW-0680">Restriction system</keyword>
<dbReference type="PROSITE" id="PS00093">
    <property type="entry name" value="N4_MTASE"/>
    <property type="match status" value="1"/>
</dbReference>
<dbReference type="GO" id="GO:0009007">
    <property type="term" value="F:site-specific DNA-methyltransferase (adenine-specific) activity"/>
    <property type="evidence" value="ECO:0007669"/>
    <property type="project" value="TreeGrafter"/>
</dbReference>
<evidence type="ECO:0000256" key="1">
    <source>
        <dbReference type="ARBA" id="ARBA00010203"/>
    </source>
</evidence>
<evidence type="ECO:0000256" key="5">
    <source>
        <dbReference type="ARBA" id="ARBA00022691"/>
    </source>
</evidence>
<dbReference type="EC" id="2.1.1.113" evidence="2"/>
<evidence type="ECO:0000256" key="2">
    <source>
        <dbReference type="ARBA" id="ARBA00012185"/>
    </source>
</evidence>
<gene>
    <name evidence="10" type="ORF">UFOPK1493_00656</name>
</gene>
<dbReference type="Pfam" id="PF01555">
    <property type="entry name" value="N6_N4_Mtase"/>
    <property type="match status" value="1"/>
</dbReference>
<dbReference type="PANTHER" id="PTHR13370">
    <property type="entry name" value="RNA METHYLASE-RELATED"/>
    <property type="match status" value="1"/>
</dbReference>
<dbReference type="Gene3D" id="3.40.50.150">
    <property type="entry name" value="Vaccinia Virus protein VP39"/>
    <property type="match status" value="1"/>
</dbReference>
<dbReference type="GO" id="GO:0015667">
    <property type="term" value="F:site-specific DNA-methyltransferase (cytosine-N4-specific) activity"/>
    <property type="evidence" value="ECO:0007669"/>
    <property type="project" value="UniProtKB-EC"/>
</dbReference>
<name>A0A6J6C2Q3_9ZZZZ</name>
<dbReference type="InterPro" id="IPR001091">
    <property type="entry name" value="RM_Methyltransferase"/>
</dbReference>
<evidence type="ECO:0000256" key="6">
    <source>
        <dbReference type="ARBA" id="ARBA00022747"/>
    </source>
</evidence>
<dbReference type="GO" id="GO:0008170">
    <property type="term" value="F:N-methyltransferase activity"/>
    <property type="evidence" value="ECO:0007669"/>
    <property type="project" value="InterPro"/>
</dbReference>
<dbReference type="InterPro" id="IPR017985">
    <property type="entry name" value="MeTrfase_CN4_CS"/>
</dbReference>
<dbReference type="GO" id="GO:0005737">
    <property type="term" value="C:cytoplasm"/>
    <property type="evidence" value="ECO:0007669"/>
    <property type="project" value="TreeGrafter"/>
</dbReference>
<comment type="catalytic activity">
    <reaction evidence="8">
        <text>a 2'-deoxycytidine in DNA + S-adenosyl-L-methionine = an N(4)-methyl-2'-deoxycytidine in DNA + S-adenosyl-L-homocysteine + H(+)</text>
        <dbReference type="Rhea" id="RHEA:16857"/>
        <dbReference type="Rhea" id="RHEA-COMP:11369"/>
        <dbReference type="Rhea" id="RHEA-COMP:13674"/>
        <dbReference type="ChEBI" id="CHEBI:15378"/>
        <dbReference type="ChEBI" id="CHEBI:57856"/>
        <dbReference type="ChEBI" id="CHEBI:59789"/>
        <dbReference type="ChEBI" id="CHEBI:85452"/>
        <dbReference type="ChEBI" id="CHEBI:137933"/>
        <dbReference type="EC" id="2.1.1.113"/>
    </reaction>
</comment>
<dbReference type="PANTHER" id="PTHR13370:SF3">
    <property type="entry name" value="TRNA (GUANINE(10)-N2)-METHYLTRANSFERASE HOMOLOG"/>
    <property type="match status" value="1"/>
</dbReference>
<protein>
    <recommendedName>
        <fullName evidence="2">site-specific DNA-methyltransferase (cytosine-N(4)-specific)</fullName>
        <ecNumber evidence="2">2.1.1.113</ecNumber>
    </recommendedName>
</protein>
<keyword evidence="4" id="KW-0808">Transferase</keyword>
<dbReference type="GO" id="GO:0009307">
    <property type="term" value="P:DNA restriction-modification system"/>
    <property type="evidence" value="ECO:0007669"/>
    <property type="project" value="UniProtKB-KW"/>
</dbReference>